<feature type="compositionally biased region" description="Basic and acidic residues" evidence="1">
    <location>
        <begin position="278"/>
        <end position="291"/>
    </location>
</feature>
<keyword evidence="3" id="KW-0732">Signal</keyword>
<sequence>MMRRLVAAGALIAAVATIAAAADECCDTCLNRFAPTLYDASNWQQCSTAPAGSPGCCFCDKVQTIALPSMKTTMTAGTTQFITWPGVSKVTWSMINPGDETKPFLHPKGIGSPFSQDSKGNYIVCMDNPGMLLIRGWGPEVNKYPNCTLMSTETKITVTAALNGATCAGSSAEKPGVVTPAPGPTDAATGKLLDCDPVRGAFINGVCTCVADYSNPPACNGSSSWKLILSICGGIAAVLSIGISVRQILLMRKKKAEEREREEAMSKIESVEVMNVTHHNEPDYYDADRVSNPRPSPAKPYRSPARSPASQQPYPVNNHKGGGNMSPRQSREYTL</sequence>
<evidence type="ECO:0000256" key="1">
    <source>
        <dbReference type="SAM" id="MobiDB-lite"/>
    </source>
</evidence>
<proteinExistence type="predicted"/>
<evidence type="ECO:0000313" key="5">
    <source>
        <dbReference type="EMBL" id="VFT92232.1"/>
    </source>
</evidence>
<reference evidence="5 6" key="1">
    <citation type="submission" date="2019-03" db="EMBL/GenBank/DDBJ databases">
        <authorList>
            <person name="Gaulin E."/>
            <person name="Dumas B."/>
        </authorList>
    </citation>
    <scope>NUCLEOTIDE SEQUENCE [LARGE SCALE GENOMIC DNA]</scope>
    <source>
        <strain evidence="5">CBS 568.67</strain>
    </source>
</reference>
<dbReference type="EMBL" id="VJMH01005679">
    <property type="protein sequence ID" value="KAF0693565.1"/>
    <property type="molecule type" value="Genomic_DNA"/>
</dbReference>
<dbReference type="EMBL" id="CAADRA010005700">
    <property type="protein sequence ID" value="VFT92232.1"/>
    <property type="molecule type" value="Genomic_DNA"/>
</dbReference>
<dbReference type="AlphaFoldDB" id="A0A485L341"/>
<organism evidence="5 6">
    <name type="scientific">Aphanomyces stellatus</name>
    <dbReference type="NCBI Taxonomy" id="120398"/>
    <lineage>
        <taxon>Eukaryota</taxon>
        <taxon>Sar</taxon>
        <taxon>Stramenopiles</taxon>
        <taxon>Oomycota</taxon>
        <taxon>Saprolegniomycetes</taxon>
        <taxon>Saprolegniales</taxon>
        <taxon>Verrucalvaceae</taxon>
        <taxon>Aphanomyces</taxon>
    </lineage>
</organism>
<dbReference type="Proteomes" id="UP000332933">
    <property type="component" value="Unassembled WGS sequence"/>
</dbReference>
<feature type="region of interest" description="Disordered" evidence="1">
    <location>
        <begin position="261"/>
        <end position="335"/>
    </location>
</feature>
<evidence type="ECO:0000313" key="4">
    <source>
        <dbReference type="EMBL" id="KAF0693565.1"/>
    </source>
</evidence>
<evidence type="ECO:0000256" key="3">
    <source>
        <dbReference type="SAM" id="SignalP"/>
    </source>
</evidence>
<feature type="transmembrane region" description="Helical" evidence="2">
    <location>
        <begin position="225"/>
        <end position="245"/>
    </location>
</feature>
<feature type="signal peptide" evidence="3">
    <location>
        <begin position="1"/>
        <end position="21"/>
    </location>
</feature>
<reference evidence="4" key="2">
    <citation type="submission" date="2019-06" db="EMBL/GenBank/DDBJ databases">
        <title>Genomics analysis of Aphanomyces spp. identifies a new class of oomycete effector associated with host adaptation.</title>
        <authorList>
            <person name="Gaulin E."/>
        </authorList>
    </citation>
    <scope>NUCLEOTIDE SEQUENCE</scope>
    <source>
        <strain evidence="4">CBS 578.67</strain>
    </source>
</reference>
<keyword evidence="2" id="KW-0472">Membrane</keyword>
<keyword evidence="2" id="KW-1133">Transmembrane helix</keyword>
<name>A0A485L341_9STRA</name>
<accession>A0A485L341</accession>
<keyword evidence="2" id="KW-0812">Transmembrane</keyword>
<gene>
    <name evidence="5" type="primary">Aste57867_15430</name>
    <name evidence="4" type="ORF">As57867_015374</name>
    <name evidence="5" type="ORF">ASTE57867_15430</name>
</gene>
<evidence type="ECO:0000313" key="6">
    <source>
        <dbReference type="Proteomes" id="UP000332933"/>
    </source>
</evidence>
<dbReference type="OrthoDB" id="67549at2759"/>
<evidence type="ECO:0000256" key="2">
    <source>
        <dbReference type="SAM" id="Phobius"/>
    </source>
</evidence>
<feature type="chain" id="PRO_5033437306" evidence="3">
    <location>
        <begin position="22"/>
        <end position="335"/>
    </location>
</feature>
<feature type="compositionally biased region" description="Basic and acidic residues" evidence="1">
    <location>
        <begin position="261"/>
        <end position="270"/>
    </location>
</feature>
<keyword evidence="6" id="KW-1185">Reference proteome</keyword>
<protein>
    <submittedName>
        <fullName evidence="5">Aste57867_15430 protein</fullName>
    </submittedName>
</protein>